<organism evidence="2 3">
    <name type="scientific">Heterobasidion irregulare (strain TC 32-1)</name>
    <dbReference type="NCBI Taxonomy" id="747525"/>
    <lineage>
        <taxon>Eukaryota</taxon>
        <taxon>Fungi</taxon>
        <taxon>Dikarya</taxon>
        <taxon>Basidiomycota</taxon>
        <taxon>Agaricomycotina</taxon>
        <taxon>Agaricomycetes</taxon>
        <taxon>Russulales</taxon>
        <taxon>Bondarzewiaceae</taxon>
        <taxon>Heterobasidion</taxon>
        <taxon>Heterobasidion annosum species complex</taxon>
    </lineage>
</organism>
<evidence type="ECO:0000256" key="1">
    <source>
        <dbReference type="SAM" id="MobiDB-lite"/>
    </source>
</evidence>
<gene>
    <name evidence="2" type="ORF">HETIRDRAFT_449564</name>
</gene>
<dbReference type="STRING" id="747525.W4KFY2"/>
<dbReference type="HOGENOM" id="CLU_095410_0_0_1"/>
<dbReference type="EMBL" id="KI925456">
    <property type="protein sequence ID" value="ETW83966.1"/>
    <property type="molecule type" value="Genomic_DNA"/>
</dbReference>
<name>W4KFY2_HETIT</name>
<dbReference type="InParanoid" id="W4KFY2"/>
<feature type="region of interest" description="Disordered" evidence="1">
    <location>
        <begin position="124"/>
        <end position="221"/>
    </location>
</feature>
<dbReference type="KEGG" id="hir:HETIRDRAFT_449564"/>
<keyword evidence="3" id="KW-1185">Reference proteome</keyword>
<evidence type="ECO:0000313" key="3">
    <source>
        <dbReference type="Proteomes" id="UP000030671"/>
    </source>
</evidence>
<evidence type="ECO:0008006" key="4">
    <source>
        <dbReference type="Google" id="ProtNLM"/>
    </source>
</evidence>
<dbReference type="GeneID" id="20675963"/>
<evidence type="ECO:0000313" key="2">
    <source>
        <dbReference type="EMBL" id="ETW83966.1"/>
    </source>
</evidence>
<reference evidence="2 3" key="1">
    <citation type="journal article" date="2012" name="New Phytol.">
        <title>Insight into trade-off between wood decay and parasitism from the genome of a fungal forest pathogen.</title>
        <authorList>
            <person name="Olson A."/>
            <person name="Aerts A."/>
            <person name="Asiegbu F."/>
            <person name="Belbahri L."/>
            <person name="Bouzid O."/>
            <person name="Broberg A."/>
            <person name="Canback B."/>
            <person name="Coutinho P.M."/>
            <person name="Cullen D."/>
            <person name="Dalman K."/>
            <person name="Deflorio G."/>
            <person name="van Diepen L.T."/>
            <person name="Dunand C."/>
            <person name="Duplessis S."/>
            <person name="Durling M."/>
            <person name="Gonthier P."/>
            <person name="Grimwood J."/>
            <person name="Fossdal C.G."/>
            <person name="Hansson D."/>
            <person name="Henrissat B."/>
            <person name="Hietala A."/>
            <person name="Himmelstrand K."/>
            <person name="Hoffmeister D."/>
            <person name="Hogberg N."/>
            <person name="James T.Y."/>
            <person name="Karlsson M."/>
            <person name="Kohler A."/>
            <person name="Kues U."/>
            <person name="Lee Y.H."/>
            <person name="Lin Y.C."/>
            <person name="Lind M."/>
            <person name="Lindquist E."/>
            <person name="Lombard V."/>
            <person name="Lucas S."/>
            <person name="Lunden K."/>
            <person name="Morin E."/>
            <person name="Murat C."/>
            <person name="Park J."/>
            <person name="Raffaello T."/>
            <person name="Rouze P."/>
            <person name="Salamov A."/>
            <person name="Schmutz J."/>
            <person name="Solheim H."/>
            <person name="Stahlberg J."/>
            <person name="Velez H."/>
            <person name="de Vries R.P."/>
            <person name="Wiebenga A."/>
            <person name="Woodward S."/>
            <person name="Yakovlev I."/>
            <person name="Garbelotto M."/>
            <person name="Martin F."/>
            <person name="Grigoriev I.V."/>
            <person name="Stenlid J."/>
        </authorList>
    </citation>
    <scope>NUCLEOTIDE SEQUENCE [LARGE SCALE GENOMIC DNA]</scope>
    <source>
        <strain evidence="2 3">TC 32-1</strain>
    </source>
</reference>
<accession>W4KFY2</accession>
<dbReference type="OrthoDB" id="2685617at2759"/>
<dbReference type="eggNOG" id="ENOG502SWJT">
    <property type="taxonomic scope" value="Eukaryota"/>
</dbReference>
<feature type="compositionally biased region" description="Pro residues" evidence="1">
    <location>
        <begin position="160"/>
        <end position="170"/>
    </location>
</feature>
<dbReference type="Proteomes" id="UP000030671">
    <property type="component" value="Unassembled WGS sequence"/>
</dbReference>
<proteinExistence type="predicted"/>
<protein>
    <recommendedName>
        <fullName evidence="4">Rpr2-domain-containing protein</fullName>
    </recommendedName>
</protein>
<sequence>MASPELAATTEFQLALPFTLQSASPSIAACHAARVRLLHPDHPPLSPSNCPKCGRFLLDGAGTVRMTRMKHPRSRLKTNALARSIQHICHSCGHLTRVPISAGNASLFARVRGHVSEPKVSIRAIDPPAMPHPPKHDPLQPGDPPNGRSRASSSMTVPQPQSPSPAPTPTPLSSQPRASKKSRPKKKAGLQEMLAKNKERQAKEKAGGAGTTGLAAFLGGL</sequence>
<feature type="compositionally biased region" description="Basic residues" evidence="1">
    <location>
        <begin position="178"/>
        <end position="188"/>
    </location>
</feature>
<feature type="compositionally biased region" description="Low complexity" evidence="1">
    <location>
        <begin position="212"/>
        <end position="221"/>
    </location>
</feature>
<dbReference type="RefSeq" id="XP_009543691.1">
    <property type="nucleotide sequence ID" value="XM_009545396.1"/>
</dbReference>
<dbReference type="AlphaFoldDB" id="W4KFY2"/>
<feature type="compositionally biased region" description="Basic and acidic residues" evidence="1">
    <location>
        <begin position="195"/>
        <end position="206"/>
    </location>
</feature>